<gene>
    <name evidence="1" type="ORF">HB897_09495</name>
</gene>
<proteinExistence type="predicted"/>
<reference evidence="1 2" key="1">
    <citation type="submission" date="2020-03" db="EMBL/GenBank/DDBJ databases">
        <title>Soil Listeria distribution.</title>
        <authorList>
            <person name="Liao J."/>
            <person name="Wiedmann M."/>
        </authorList>
    </citation>
    <scope>NUCLEOTIDE SEQUENCE [LARGE SCALE GENOMIC DNA]</scope>
    <source>
        <strain evidence="1 2">FSL L7-1560</strain>
    </source>
</reference>
<evidence type="ECO:0000313" key="2">
    <source>
        <dbReference type="Proteomes" id="UP000523362"/>
    </source>
</evidence>
<dbReference type="RefSeq" id="WP_185383807.1">
    <property type="nucleotide sequence ID" value="NZ_CP063071.1"/>
</dbReference>
<dbReference type="Pfam" id="PF15597">
    <property type="entry name" value="Imm59"/>
    <property type="match status" value="1"/>
</dbReference>
<dbReference type="EMBL" id="JAARRG010000006">
    <property type="protein sequence ID" value="MBC1486460.1"/>
    <property type="molecule type" value="Genomic_DNA"/>
</dbReference>
<name>A0A7X0X2P9_LISSE</name>
<evidence type="ECO:0000313" key="1">
    <source>
        <dbReference type="EMBL" id="MBC1486460.1"/>
    </source>
</evidence>
<organism evidence="1 2">
    <name type="scientific">Listeria seeligeri</name>
    <dbReference type="NCBI Taxonomy" id="1640"/>
    <lineage>
        <taxon>Bacteria</taxon>
        <taxon>Bacillati</taxon>
        <taxon>Bacillota</taxon>
        <taxon>Bacilli</taxon>
        <taxon>Bacillales</taxon>
        <taxon>Listeriaceae</taxon>
        <taxon>Listeria</taxon>
    </lineage>
</organism>
<comment type="caution">
    <text evidence="1">The sequence shown here is derived from an EMBL/GenBank/DDBJ whole genome shotgun (WGS) entry which is preliminary data.</text>
</comment>
<protein>
    <submittedName>
        <fullName evidence="1">Uncharacterized protein</fullName>
    </submittedName>
</protein>
<dbReference type="Proteomes" id="UP000523362">
    <property type="component" value="Unassembled WGS sequence"/>
</dbReference>
<sequence length="107" mass="12844">MFEYLKEQKKIIEEIICSRGLAKLRYSIFEGEENKKEEYQVRIEYKESHYEVYTTHERASIVGKYKFDDYESAKNKFLRLLELMVISNRLAVQDGDSPNYPCSLWDN</sequence>
<dbReference type="AlphaFoldDB" id="A0A7X0X2P9"/>
<accession>A0A7X0X2P9</accession>
<dbReference type="InterPro" id="IPR028954">
    <property type="entry name" value="Imm59"/>
</dbReference>